<sequence>MLRYKVVETSQVDDHRLEQILNDWTAQGWQLEGVHFAMREASRRPGMAFVTFTREESEPVTE</sequence>
<reference evidence="1" key="1">
    <citation type="submission" date="2020-09" db="EMBL/GenBank/DDBJ databases">
        <title>Pelobacter alkaliphilus sp. nov., a novel anaerobic arsenate-reducing bacterium from terrestrial mud volcano.</title>
        <authorList>
            <person name="Khomyakova M.A."/>
            <person name="Merkel A.Y."/>
            <person name="Slobodkin A.I."/>
        </authorList>
    </citation>
    <scope>NUCLEOTIDE SEQUENCE</scope>
    <source>
        <strain evidence="1">M08fum</strain>
    </source>
</reference>
<evidence type="ECO:0000313" key="1">
    <source>
        <dbReference type="EMBL" id="MBD1401770.1"/>
    </source>
</evidence>
<proteinExistence type="predicted"/>
<accession>A0A8J6QTG6</accession>
<dbReference type="Proteomes" id="UP000632828">
    <property type="component" value="Unassembled WGS sequence"/>
</dbReference>
<organism evidence="1 2">
    <name type="scientific">Pelovirga terrestris</name>
    <dbReference type="NCBI Taxonomy" id="2771352"/>
    <lineage>
        <taxon>Bacteria</taxon>
        <taxon>Pseudomonadati</taxon>
        <taxon>Thermodesulfobacteriota</taxon>
        <taxon>Desulfuromonadia</taxon>
        <taxon>Geobacterales</taxon>
        <taxon>Geobacteraceae</taxon>
        <taxon>Pelovirga</taxon>
    </lineage>
</organism>
<dbReference type="AlphaFoldDB" id="A0A8J6QTG6"/>
<dbReference type="RefSeq" id="WP_191157707.1">
    <property type="nucleotide sequence ID" value="NZ_JACWUN010000021.1"/>
</dbReference>
<evidence type="ECO:0000313" key="2">
    <source>
        <dbReference type="Proteomes" id="UP000632828"/>
    </source>
</evidence>
<name>A0A8J6QTG6_9BACT</name>
<comment type="caution">
    <text evidence="1">The sequence shown here is derived from an EMBL/GenBank/DDBJ whole genome shotgun (WGS) entry which is preliminary data.</text>
</comment>
<gene>
    <name evidence="1" type="ORF">ICT70_13995</name>
</gene>
<dbReference type="EMBL" id="JACWUN010000021">
    <property type="protein sequence ID" value="MBD1401770.1"/>
    <property type="molecule type" value="Genomic_DNA"/>
</dbReference>
<protein>
    <submittedName>
        <fullName evidence="1">DUF4177 domain-containing protein</fullName>
    </submittedName>
</protein>
<keyword evidence="2" id="KW-1185">Reference proteome</keyword>